<keyword evidence="1" id="KW-0472">Membrane</keyword>
<feature type="transmembrane region" description="Helical" evidence="1">
    <location>
        <begin position="15"/>
        <end position="34"/>
    </location>
</feature>
<keyword evidence="3" id="KW-1185">Reference proteome</keyword>
<protein>
    <submittedName>
        <fullName evidence="2">Uncharacterized protein</fullName>
    </submittedName>
</protein>
<reference evidence="2 3" key="1">
    <citation type="journal article" date="2021" name="Commun. Biol.">
        <title>The genome of Shorea leprosula (Dipterocarpaceae) highlights the ecological relevance of drought in aseasonal tropical rainforests.</title>
        <authorList>
            <person name="Ng K.K.S."/>
            <person name="Kobayashi M.J."/>
            <person name="Fawcett J.A."/>
            <person name="Hatakeyama M."/>
            <person name="Paape T."/>
            <person name="Ng C.H."/>
            <person name="Ang C.C."/>
            <person name="Tnah L.H."/>
            <person name="Lee C.T."/>
            <person name="Nishiyama T."/>
            <person name="Sese J."/>
            <person name="O'Brien M.J."/>
            <person name="Copetti D."/>
            <person name="Mohd Noor M.I."/>
            <person name="Ong R.C."/>
            <person name="Putra M."/>
            <person name="Sireger I.Z."/>
            <person name="Indrioko S."/>
            <person name="Kosugi Y."/>
            <person name="Izuno A."/>
            <person name="Isagi Y."/>
            <person name="Lee S.L."/>
            <person name="Shimizu K.K."/>
        </authorList>
    </citation>
    <scope>NUCLEOTIDE SEQUENCE [LARGE SCALE GENOMIC DNA]</scope>
    <source>
        <strain evidence="2">214</strain>
    </source>
</reference>
<feature type="transmembrane region" description="Helical" evidence="1">
    <location>
        <begin position="118"/>
        <end position="135"/>
    </location>
</feature>
<dbReference type="Proteomes" id="UP001054252">
    <property type="component" value="Unassembled WGS sequence"/>
</dbReference>
<comment type="caution">
    <text evidence="2">The sequence shown here is derived from an EMBL/GenBank/DDBJ whole genome shotgun (WGS) entry which is preliminary data.</text>
</comment>
<gene>
    <name evidence="2" type="ORF">SLEP1_g24406</name>
</gene>
<proteinExistence type="predicted"/>
<sequence>MVSLLRLGECLHPSMFMVLFYVYGYVSGCLSFFFKSSLNPSFLPSKIQHDGFHGKSLLLGQNLAAKKAVKMEAYVSPTMGDVKERKAGFKEKVFMFVSKINPKGKSWLMKWETEHKKLSFMVCSSFIFFVWYGYVLSFPKKTLHGCGYDVLNSHGFMAKNV</sequence>
<accession>A0AAV5JPD6</accession>
<dbReference type="EMBL" id="BPVZ01000038">
    <property type="protein sequence ID" value="GKV13397.1"/>
    <property type="molecule type" value="Genomic_DNA"/>
</dbReference>
<evidence type="ECO:0000313" key="2">
    <source>
        <dbReference type="EMBL" id="GKV13397.1"/>
    </source>
</evidence>
<evidence type="ECO:0000256" key="1">
    <source>
        <dbReference type="SAM" id="Phobius"/>
    </source>
</evidence>
<evidence type="ECO:0000313" key="3">
    <source>
        <dbReference type="Proteomes" id="UP001054252"/>
    </source>
</evidence>
<organism evidence="2 3">
    <name type="scientific">Rubroshorea leprosula</name>
    <dbReference type="NCBI Taxonomy" id="152421"/>
    <lineage>
        <taxon>Eukaryota</taxon>
        <taxon>Viridiplantae</taxon>
        <taxon>Streptophyta</taxon>
        <taxon>Embryophyta</taxon>
        <taxon>Tracheophyta</taxon>
        <taxon>Spermatophyta</taxon>
        <taxon>Magnoliopsida</taxon>
        <taxon>eudicotyledons</taxon>
        <taxon>Gunneridae</taxon>
        <taxon>Pentapetalae</taxon>
        <taxon>rosids</taxon>
        <taxon>malvids</taxon>
        <taxon>Malvales</taxon>
        <taxon>Dipterocarpaceae</taxon>
        <taxon>Rubroshorea</taxon>
    </lineage>
</organism>
<keyword evidence="1" id="KW-0812">Transmembrane</keyword>
<keyword evidence="1" id="KW-1133">Transmembrane helix</keyword>
<dbReference type="AlphaFoldDB" id="A0AAV5JPD6"/>
<name>A0AAV5JPD6_9ROSI</name>